<feature type="domain" description="PIG-P" evidence="12">
    <location>
        <begin position="29"/>
        <end position="139"/>
    </location>
</feature>
<organism evidence="13 14">
    <name type="scientific">Hypsibius exemplaris</name>
    <name type="common">Freshwater tardigrade</name>
    <dbReference type="NCBI Taxonomy" id="2072580"/>
    <lineage>
        <taxon>Eukaryota</taxon>
        <taxon>Metazoa</taxon>
        <taxon>Ecdysozoa</taxon>
        <taxon>Tardigrada</taxon>
        <taxon>Eutardigrada</taxon>
        <taxon>Parachela</taxon>
        <taxon>Hypsibioidea</taxon>
        <taxon>Hypsibiidae</taxon>
        <taxon>Hypsibius</taxon>
    </lineage>
</organism>
<dbReference type="PANTHER" id="PTHR15495">
    <property type="entry name" value="NEGATIVE REGULATOR OF VESICLE FORMATION-RELATED"/>
    <property type="match status" value="1"/>
</dbReference>
<dbReference type="OrthoDB" id="348976at2759"/>
<comment type="similarity">
    <text evidence="2 10">Belongs to the GPI inositol-deacylase family.</text>
</comment>
<dbReference type="Gene3D" id="3.40.50.1820">
    <property type="entry name" value="alpha/beta hydrolase"/>
    <property type="match status" value="1"/>
</dbReference>
<evidence type="ECO:0000256" key="10">
    <source>
        <dbReference type="RuleBase" id="RU365011"/>
    </source>
</evidence>
<dbReference type="AlphaFoldDB" id="A0A1W0X218"/>
<evidence type="ECO:0000256" key="6">
    <source>
        <dbReference type="ARBA" id="ARBA00022824"/>
    </source>
</evidence>
<proteinExistence type="inferred from homology"/>
<evidence type="ECO:0000313" key="13">
    <source>
        <dbReference type="EMBL" id="OQV21474.1"/>
    </source>
</evidence>
<dbReference type="InterPro" id="IPR013717">
    <property type="entry name" value="PIG-P"/>
</dbReference>
<keyword evidence="9 10" id="KW-0472">Membrane</keyword>
<feature type="transmembrane region" description="Helical" evidence="10">
    <location>
        <begin position="164"/>
        <end position="182"/>
    </location>
</feature>
<dbReference type="Pfam" id="PF24660">
    <property type="entry name" value="PGAP1_3rd"/>
    <property type="match status" value="1"/>
</dbReference>
<keyword evidence="4 10" id="KW-0812">Transmembrane</keyword>
<evidence type="ECO:0000256" key="9">
    <source>
        <dbReference type="ARBA" id="ARBA00023136"/>
    </source>
</evidence>
<keyword evidence="6 10" id="KW-0256">Endoplasmic reticulum</keyword>
<comment type="function">
    <text evidence="10">Involved in inositol deacylation of GPI-anchored proteins which plays important roles in the quality control and ER-associated degradation of GPI-anchored proteins.</text>
</comment>
<dbReference type="InterPro" id="IPR039529">
    <property type="entry name" value="PGAP1/BST1"/>
</dbReference>
<dbReference type="GO" id="GO:0006505">
    <property type="term" value="P:GPI anchor metabolic process"/>
    <property type="evidence" value="ECO:0007669"/>
    <property type="project" value="TreeGrafter"/>
</dbReference>
<evidence type="ECO:0000313" key="14">
    <source>
        <dbReference type="Proteomes" id="UP000192578"/>
    </source>
</evidence>
<comment type="caution">
    <text evidence="13">The sequence shown here is derived from an EMBL/GenBank/DDBJ whole genome shotgun (WGS) entry which is preliminary data.</text>
</comment>
<sequence>MHEKRRASLAAAGSSSSSQHPSPAPSPERAIYGFALFLASIAAALIYLVWIFVPPEYLEEIGIDFLPNQYWAIVVPLLICCLVFFTPLCYGFICLRLMPENGIEQVSVDEFTRTALYYRVKDTPEGGIPPLCDIPLEHLERELGLSKDQLAIQKSKMRYLPLKLVLGAVSLGLFALGLWDVLANFEPNLCQMTYMFEYPNYVPIEMDESVVKRFPQYGLYVYGEGARTAAYERKVYSGIPVLFIPGNAGSYRQGRSIGSVLLRMSEKRQNSVKFDVFTIDFNEELAALYGGFLSSQTDFVLKCLLHIPSLYGRPHQKVILIGHSVGGLIARGLFLKPGFDTSTVNTIFTLSTPHQPILLVDAEMEEFYADIDDYWSRSANSTLKDVVMVSFAGGHRDVLVRSDRSDLSGLFAGNERFLSMTTTSIPAVWASTDHLCIVWCKQLTLAVAKAIFEMLDGKTKTGLVEDVDRRLETARKYFVNPKPDQNFTADGTTEKPRDLADIRFENSGPLRLNTKKYQPASAHALVVDGSVGDIFIRSNHWRPKWISLCLDASCSGRLPLNISPTRVPWFSENGQFYTLLSDPWKIHPSSSGSSRIVLLFELPKSEDVITLQVEPTPTKESIPSISFWEVLLGVTQRFQPTESSYFRLHVDLQEIWHALHVDVTVSDQCKTNRGMARFTVSGPFRQDTYKLLQHQRLNRFPLKLQAPAKLGDSFPQLELFLNAECAYDVTITVAWLDVLGQVARFYAVQLPAFFAAVVVMHLLPLYCQEGRSLLLDHVLVNVVAGVVLLFNRNFAEVSGDDIFAGSSIPSAVAMWAAFYLTTYSMVSLFETALLAMVALYSFPIHWIARRFVSRLQSMQRRTSTWPARVSIFPLFAVFVTVLSYVTCGENGILLALLLYFAKVCYNKRNSVISLSTTTSEVVENTKILLLAVLVTMLNVIPTLVWTKRLPSGLPGLIRSSYSGLDPDPSFTVSIVVGIVLDFAMRKGTNRRATLTRFSGIFDLLMVLVIYGVAAATLVYAQRVFYLITVFMSVLLMVMSCDFVRRIFTDSQPLVSSDEKTR</sequence>
<evidence type="ECO:0000256" key="3">
    <source>
        <dbReference type="ARBA" id="ARBA00022448"/>
    </source>
</evidence>
<feature type="transmembrane region" description="Helical" evidence="10">
    <location>
        <begin position="1023"/>
        <end position="1043"/>
    </location>
</feature>
<evidence type="ECO:0000256" key="2">
    <source>
        <dbReference type="ARBA" id="ARBA00006931"/>
    </source>
</evidence>
<feature type="transmembrane region" description="Helical" evidence="10">
    <location>
        <begin position="30"/>
        <end position="50"/>
    </location>
</feature>
<comment type="subcellular location">
    <subcellularLocation>
        <location evidence="1">Endoplasmic reticulum membrane</location>
        <topology evidence="1">Multi-pass membrane protein</topology>
    </subcellularLocation>
</comment>
<keyword evidence="3 10" id="KW-0813">Transport</keyword>
<dbReference type="SUPFAM" id="SSF53474">
    <property type="entry name" value="alpha/beta-Hydrolases"/>
    <property type="match status" value="1"/>
</dbReference>
<feature type="domain" description="GPI inositol-deacylase PGAP1-like alpha/beta" evidence="11">
    <location>
        <begin position="237"/>
        <end position="454"/>
    </location>
</feature>
<name>A0A1W0X218_HYPEX</name>
<dbReference type="EC" id="3.1.-.-" evidence="10"/>
<feature type="transmembrane region" description="Helical" evidence="10">
    <location>
        <begin position="927"/>
        <end position="946"/>
    </location>
</feature>
<dbReference type="GO" id="GO:0005789">
    <property type="term" value="C:endoplasmic reticulum membrane"/>
    <property type="evidence" value="ECO:0007669"/>
    <property type="project" value="UniProtKB-SubCell"/>
</dbReference>
<feature type="transmembrane region" description="Helical" evidence="10">
    <location>
        <begin position="802"/>
        <end position="820"/>
    </location>
</feature>
<feature type="transmembrane region" description="Helical" evidence="10">
    <location>
        <begin position="70"/>
        <end position="93"/>
    </location>
</feature>
<keyword evidence="7 10" id="KW-0653">Protein transport</keyword>
<feature type="transmembrane region" description="Helical" evidence="10">
    <location>
        <begin position="996"/>
        <end position="1017"/>
    </location>
</feature>
<dbReference type="GO" id="GO:0006888">
    <property type="term" value="P:endoplasmic reticulum to Golgi vesicle-mediated transport"/>
    <property type="evidence" value="ECO:0007669"/>
    <property type="project" value="TreeGrafter"/>
</dbReference>
<evidence type="ECO:0000256" key="8">
    <source>
        <dbReference type="ARBA" id="ARBA00022989"/>
    </source>
</evidence>
<evidence type="ECO:0000256" key="4">
    <source>
        <dbReference type="ARBA" id="ARBA00022692"/>
    </source>
</evidence>
<evidence type="ECO:0000256" key="1">
    <source>
        <dbReference type="ARBA" id="ARBA00004477"/>
    </source>
</evidence>
<keyword evidence="14" id="KW-1185">Reference proteome</keyword>
<feature type="transmembrane region" description="Helical" evidence="10">
    <location>
        <begin position="832"/>
        <end position="852"/>
    </location>
</feature>
<evidence type="ECO:0000256" key="5">
    <source>
        <dbReference type="ARBA" id="ARBA00022801"/>
    </source>
</evidence>
<dbReference type="Pfam" id="PF08510">
    <property type="entry name" value="PIG-P"/>
    <property type="match status" value="1"/>
</dbReference>
<feature type="transmembrane region" description="Helical" evidence="10">
    <location>
        <begin position="872"/>
        <end position="900"/>
    </location>
</feature>
<dbReference type="InterPro" id="IPR012908">
    <property type="entry name" value="PGAP1-ab_dom-like"/>
</dbReference>
<evidence type="ECO:0000259" key="11">
    <source>
        <dbReference type="Pfam" id="PF07819"/>
    </source>
</evidence>
<dbReference type="EMBL" id="MTYJ01000023">
    <property type="protein sequence ID" value="OQV21474.1"/>
    <property type="molecule type" value="Genomic_DNA"/>
</dbReference>
<accession>A0A1W0X218</accession>
<dbReference type="Proteomes" id="UP000192578">
    <property type="component" value="Unassembled WGS sequence"/>
</dbReference>
<keyword evidence="5 10" id="KW-0378">Hydrolase</keyword>
<gene>
    <name evidence="13" type="ORF">BV898_04678</name>
</gene>
<dbReference type="PANTHER" id="PTHR15495:SF7">
    <property type="entry name" value="GPI INOSITOL-DEACYLASE"/>
    <property type="match status" value="1"/>
</dbReference>
<dbReference type="Pfam" id="PF07819">
    <property type="entry name" value="PGAP1"/>
    <property type="match status" value="1"/>
</dbReference>
<dbReference type="InterPro" id="IPR029058">
    <property type="entry name" value="AB_hydrolase_fold"/>
</dbReference>
<dbReference type="GO" id="GO:0050185">
    <property type="term" value="F:phosphatidylinositol deacylase activity"/>
    <property type="evidence" value="ECO:0007669"/>
    <property type="project" value="TreeGrafter"/>
</dbReference>
<feature type="transmembrane region" description="Helical" evidence="10">
    <location>
        <begin position="746"/>
        <end position="766"/>
    </location>
</feature>
<dbReference type="GO" id="GO:0015031">
    <property type="term" value="P:protein transport"/>
    <property type="evidence" value="ECO:0007669"/>
    <property type="project" value="UniProtKB-KW"/>
</dbReference>
<protein>
    <recommendedName>
        <fullName evidence="10">GPI inositol-deacylase</fullName>
        <ecNumber evidence="10">3.1.-.-</ecNumber>
    </recommendedName>
</protein>
<feature type="transmembrane region" description="Helical" evidence="10">
    <location>
        <begin position="966"/>
        <end position="984"/>
    </location>
</feature>
<keyword evidence="8 10" id="KW-1133">Transmembrane helix</keyword>
<evidence type="ECO:0000259" key="12">
    <source>
        <dbReference type="Pfam" id="PF08510"/>
    </source>
</evidence>
<evidence type="ECO:0000256" key="7">
    <source>
        <dbReference type="ARBA" id="ARBA00022927"/>
    </source>
</evidence>
<feature type="transmembrane region" description="Helical" evidence="10">
    <location>
        <begin position="773"/>
        <end position="790"/>
    </location>
</feature>
<reference evidence="14" key="1">
    <citation type="submission" date="2017-01" db="EMBL/GenBank/DDBJ databases">
        <title>Comparative genomics of anhydrobiosis in the tardigrade Hypsibius dujardini.</title>
        <authorList>
            <person name="Yoshida Y."/>
            <person name="Koutsovoulos G."/>
            <person name="Laetsch D."/>
            <person name="Stevens L."/>
            <person name="Kumar S."/>
            <person name="Horikawa D."/>
            <person name="Ishino K."/>
            <person name="Komine S."/>
            <person name="Tomita M."/>
            <person name="Blaxter M."/>
            <person name="Arakawa K."/>
        </authorList>
    </citation>
    <scope>NUCLEOTIDE SEQUENCE [LARGE SCALE GENOMIC DNA]</scope>
    <source>
        <strain evidence="14">Z151</strain>
    </source>
</reference>